<evidence type="ECO:0000313" key="3">
    <source>
        <dbReference type="Proteomes" id="UP001229081"/>
    </source>
</evidence>
<proteinExistence type="predicted"/>
<comment type="caution">
    <text evidence="2">The sequence shown here is derived from an EMBL/GenBank/DDBJ whole genome shotgun (WGS) entry which is preliminary data.</text>
</comment>
<evidence type="ECO:0000313" key="2">
    <source>
        <dbReference type="EMBL" id="MDP7738996.1"/>
    </source>
</evidence>
<organism evidence="2 3">
    <name type="scientific">Mycobacterium paragordonae</name>
    <dbReference type="NCBI Taxonomy" id="1389713"/>
    <lineage>
        <taxon>Bacteria</taxon>
        <taxon>Bacillati</taxon>
        <taxon>Actinomycetota</taxon>
        <taxon>Actinomycetes</taxon>
        <taxon>Mycobacteriales</taxon>
        <taxon>Mycobacteriaceae</taxon>
        <taxon>Mycobacterium</taxon>
    </lineage>
</organism>
<feature type="coiled-coil region" evidence="1">
    <location>
        <begin position="182"/>
        <end position="216"/>
    </location>
</feature>
<name>A0AAJ1W6P9_9MYCO</name>
<accession>A0AAJ1W6P9</accession>
<dbReference type="Proteomes" id="UP001229081">
    <property type="component" value="Unassembled WGS sequence"/>
</dbReference>
<protein>
    <submittedName>
        <fullName evidence="2">Uncharacterized protein</fullName>
    </submittedName>
</protein>
<reference evidence="2" key="1">
    <citation type="submission" date="2023-06" db="EMBL/GenBank/DDBJ databases">
        <title>Identification of two novel mycobacterium reveal diversities and complexities of Mycobacterium gordonae clade.</title>
        <authorList>
            <person name="Matsumoto Y."/>
            <person name="Nakamura S."/>
            <person name="Motooka D."/>
            <person name="Fukushima K."/>
        </authorList>
    </citation>
    <scope>NUCLEOTIDE SEQUENCE</scope>
    <source>
        <strain evidence="2">TY812</strain>
    </source>
</reference>
<sequence>MANLSAVRIPKDGVPVLQRVAQLGDDVANALIEALSSDQIRSISAVVAAVTGVVKDQWSEDEVAAFVGNLVSMSTLGTSHDYPPDELAGKISELVGQSLDEDEKKQLPGRLTALLSARSFRAFSKAIDVSRETDRVLNVSRILSDVRPVFGQDAAEDPLGALVVHTLRIDYYEQGEVKTDSFTLNAKDLEQLKDAIERAEEKERTLSRILKRAELAEFNLSGDSDD</sequence>
<evidence type="ECO:0000256" key="1">
    <source>
        <dbReference type="SAM" id="Coils"/>
    </source>
</evidence>
<dbReference type="AlphaFoldDB" id="A0AAJ1W6P9"/>
<gene>
    <name evidence="2" type="ORF">QXL92_30140</name>
</gene>
<dbReference type="RefSeq" id="WP_133438243.1">
    <property type="nucleotide sequence ID" value="NZ_JAUFSA010000003.1"/>
</dbReference>
<dbReference type="EMBL" id="JAUFSA010000003">
    <property type="protein sequence ID" value="MDP7738996.1"/>
    <property type="molecule type" value="Genomic_DNA"/>
</dbReference>
<keyword evidence="1" id="KW-0175">Coiled coil</keyword>